<dbReference type="GO" id="GO:0003676">
    <property type="term" value="F:nucleic acid binding"/>
    <property type="evidence" value="ECO:0007669"/>
    <property type="project" value="InterPro"/>
</dbReference>
<dbReference type="Gene3D" id="1.10.30.50">
    <property type="match status" value="1"/>
</dbReference>
<sequence>MNLRYNSVASRAGHRCEYCRAPELVFNFSFEVEHIMPLAKGGTSQDDNLALACRLA</sequence>
<dbReference type="InterPro" id="IPR002711">
    <property type="entry name" value="HNH"/>
</dbReference>
<dbReference type="Proteomes" id="UP000249081">
    <property type="component" value="Unassembled WGS sequence"/>
</dbReference>
<dbReference type="InterPro" id="IPR003615">
    <property type="entry name" value="HNH_nuc"/>
</dbReference>
<dbReference type="EMBL" id="QBMN01000107">
    <property type="protein sequence ID" value="PZO38244.1"/>
    <property type="molecule type" value="Genomic_DNA"/>
</dbReference>
<reference evidence="3" key="1">
    <citation type="submission" date="2018-04" db="EMBL/GenBank/DDBJ databases">
        <authorList>
            <person name="Cornet L."/>
        </authorList>
    </citation>
    <scope>NUCLEOTIDE SEQUENCE [LARGE SCALE GENOMIC DNA]</scope>
</reference>
<comment type="caution">
    <text evidence="2">The sequence shown here is derived from an EMBL/GenBank/DDBJ whole genome shotgun (WGS) entry which is preliminary data.</text>
</comment>
<evidence type="ECO:0000313" key="2">
    <source>
        <dbReference type="EMBL" id="PZO38244.1"/>
    </source>
</evidence>
<feature type="domain" description="HNH" evidence="1">
    <location>
        <begin position="16"/>
        <end position="54"/>
    </location>
</feature>
<accession>A0A2W4VZ84</accession>
<dbReference type="Pfam" id="PF01844">
    <property type="entry name" value="HNH"/>
    <property type="match status" value="1"/>
</dbReference>
<name>A0A2W4VZ84_9CYAN</name>
<evidence type="ECO:0000259" key="1">
    <source>
        <dbReference type="Pfam" id="PF01844"/>
    </source>
</evidence>
<protein>
    <recommendedName>
        <fullName evidence="1">HNH domain-containing protein</fullName>
    </recommendedName>
</protein>
<gene>
    <name evidence="2" type="ORF">DCF17_14885</name>
</gene>
<proteinExistence type="predicted"/>
<dbReference type="AlphaFoldDB" id="A0A2W4VZ84"/>
<dbReference type="GO" id="GO:0008270">
    <property type="term" value="F:zinc ion binding"/>
    <property type="evidence" value="ECO:0007669"/>
    <property type="project" value="InterPro"/>
</dbReference>
<dbReference type="CDD" id="cd00085">
    <property type="entry name" value="HNHc"/>
    <property type="match status" value="1"/>
</dbReference>
<evidence type="ECO:0000313" key="3">
    <source>
        <dbReference type="Proteomes" id="UP000249081"/>
    </source>
</evidence>
<reference evidence="2 3" key="2">
    <citation type="submission" date="2018-06" db="EMBL/GenBank/DDBJ databases">
        <title>Metagenomic assembly of (sub)arctic Cyanobacteria and their associated microbiome from non-axenic cultures.</title>
        <authorList>
            <person name="Baurain D."/>
        </authorList>
    </citation>
    <scope>NUCLEOTIDE SEQUENCE [LARGE SCALE GENOMIC DNA]</scope>
    <source>
        <strain evidence="2">ULC041bin1</strain>
    </source>
</reference>
<organism evidence="2 3">
    <name type="scientific">Shackletoniella antarctica</name>
    <dbReference type="NCBI Taxonomy" id="268115"/>
    <lineage>
        <taxon>Bacteria</taxon>
        <taxon>Bacillati</taxon>
        <taxon>Cyanobacteriota</taxon>
        <taxon>Cyanophyceae</taxon>
        <taxon>Oculatellales</taxon>
        <taxon>Oculatellaceae</taxon>
        <taxon>Shackletoniella</taxon>
    </lineage>
</organism>
<dbReference type="GO" id="GO:0004519">
    <property type="term" value="F:endonuclease activity"/>
    <property type="evidence" value="ECO:0007669"/>
    <property type="project" value="InterPro"/>
</dbReference>